<comment type="caution">
    <text evidence="2">The sequence shown here is derived from an EMBL/GenBank/DDBJ whole genome shotgun (WGS) entry which is preliminary data.</text>
</comment>
<evidence type="ECO:0000313" key="3">
    <source>
        <dbReference type="Proteomes" id="UP001529510"/>
    </source>
</evidence>
<keyword evidence="3" id="KW-1185">Reference proteome</keyword>
<organism evidence="2 3">
    <name type="scientific">Cirrhinus mrigala</name>
    <name type="common">Mrigala</name>
    <dbReference type="NCBI Taxonomy" id="683832"/>
    <lineage>
        <taxon>Eukaryota</taxon>
        <taxon>Metazoa</taxon>
        <taxon>Chordata</taxon>
        <taxon>Craniata</taxon>
        <taxon>Vertebrata</taxon>
        <taxon>Euteleostomi</taxon>
        <taxon>Actinopterygii</taxon>
        <taxon>Neopterygii</taxon>
        <taxon>Teleostei</taxon>
        <taxon>Ostariophysi</taxon>
        <taxon>Cypriniformes</taxon>
        <taxon>Cyprinidae</taxon>
        <taxon>Labeoninae</taxon>
        <taxon>Labeonini</taxon>
        <taxon>Cirrhinus</taxon>
    </lineage>
</organism>
<accession>A0ABD0NU48</accession>
<gene>
    <name evidence="2" type="ORF">M9458_040783</name>
</gene>
<feature type="non-terminal residue" evidence="2">
    <location>
        <position position="78"/>
    </location>
</feature>
<evidence type="ECO:0000313" key="2">
    <source>
        <dbReference type="EMBL" id="KAL0165030.1"/>
    </source>
</evidence>
<keyword evidence="1" id="KW-0175">Coiled coil</keyword>
<feature type="non-terminal residue" evidence="2">
    <location>
        <position position="1"/>
    </location>
</feature>
<dbReference type="EMBL" id="JAMKFB020000020">
    <property type="protein sequence ID" value="KAL0165030.1"/>
    <property type="molecule type" value="Genomic_DNA"/>
</dbReference>
<reference evidence="2 3" key="1">
    <citation type="submission" date="2024-05" db="EMBL/GenBank/DDBJ databases">
        <title>Genome sequencing and assembly of Indian major carp, Cirrhinus mrigala (Hamilton, 1822).</title>
        <authorList>
            <person name="Mohindra V."/>
            <person name="Chowdhury L.M."/>
            <person name="Lal K."/>
            <person name="Jena J.K."/>
        </authorList>
    </citation>
    <scope>NUCLEOTIDE SEQUENCE [LARGE SCALE GENOMIC DNA]</scope>
    <source>
        <strain evidence="2">CM1030</strain>
        <tissue evidence="2">Blood</tissue>
    </source>
</reference>
<name>A0ABD0NU48_CIRMR</name>
<proteinExistence type="predicted"/>
<dbReference type="Proteomes" id="UP001529510">
    <property type="component" value="Unassembled WGS sequence"/>
</dbReference>
<sequence length="78" mass="8907">SEEKNRNNSSIEQRLHELEDHYAEATTLLHIQGSLIYDLQAQIQNLSLLVEKVRRNPGCMINIVRTSPMLSAQEALHP</sequence>
<feature type="coiled-coil region" evidence="1">
    <location>
        <begin position="1"/>
        <end position="56"/>
    </location>
</feature>
<dbReference type="AlphaFoldDB" id="A0ABD0NU48"/>
<protein>
    <submittedName>
        <fullName evidence="2">Uncharacterized protein</fullName>
    </submittedName>
</protein>
<evidence type="ECO:0000256" key="1">
    <source>
        <dbReference type="SAM" id="Coils"/>
    </source>
</evidence>